<dbReference type="Gene3D" id="2.60.40.10">
    <property type="entry name" value="Immunoglobulins"/>
    <property type="match status" value="1"/>
</dbReference>
<dbReference type="PROSITE" id="PS50093">
    <property type="entry name" value="PKD"/>
    <property type="match status" value="1"/>
</dbReference>
<dbReference type="Pfam" id="PF16820">
    <property type="entry name" value="PKD_3"/>
    <property type="match status" value="1"/>
</dbReference>
<dbReference type="InterPro" id="IPR041696">
    <property type="entry name" value="PKD_3"/>
</dbReference>
<dbReference type="Proteomes" id="UP001449657">
    <property type="component" value="Chromosome"/>
</dbReference>
<dbReference type="PROSITE" id="PS51257">
    <property type="entry name" value="PROKAR_LIPOPROTEIN"/>
    <property type="match status" value="1"/>
</dbReference>
<dbReference type="InterPro" id="IPR035986">
    <property type="entry name" value="PKD_dom_sf"/>
</dbReference>
<organism evidence="2 3">
    <name type="scientific">Chitinophaga caseinilytica</name>
    <dbReference type="NCBI Taxonomy" id="2267521"/>
    <lineage>
        <taxon>Bacteria</taxon>
        <taxon>Pseudomonadati</taxon>
        <taxon>Bacteroidota</taxon>
        <taxon>Chitinophagia</taxon>
        <taxon>Chitinophagales</taxon>
        <taxon>Chitinophagaceae</taxon>
        <taxon>Chitinophaga</taxon>
    </lineage>
</organism>
<evidence type="ECO:0000259" key="1">
    <source>
        <dbReference type="PROSITE" id="PS50093"/>
    </source>
</evidence>
<proteinExistence type="predicted"/>
<dbReference type="InterPro" id="IPR013783">
    <property type="entry name" value="Ig-like_fold"/>
</dbReference>
<name>A0ABZ2YYH7_9BACT</name>
<dbReference type="InterPro" id="IPR000601">
    <property type="entry name" value="PKD_dom"/>
</dbReference>
<keyword evidence="3" id="KW-1185">Reference proteome</keyword>
<evidence type="ECO:0000313" key="3">
    <source>
        <dbReference type="Proteomes" id="UP001449657"/>
    </source>
</evidence>
<gene>
    <name evidence="2" type="ORF">WJU22_18390</name>
</gene>
<sequence>MKRNLQWPVMTLLLGAAACSGNNDNADTRPLPLIDMKAPAGGYSVHTAQWVRISPEVKNAEGASYVWTLDKDTVSRERDLVHVFAAAGESTFKLNVKTAAGEANQHVTVTVNAQVYTNGVSKVFDFQPAPAQFTNKLPLWEAGDSEASMIAKAETAIKSNGLVCLGGFGGFIVMGFDHTIVNVPGEYNFQVLGNAFNNWAEPGIIQVAADANGNGLPDDTWYEIAGSEYNSPKTVHKYEITYHRPAADHVATPNPQYSYITDMNYIKWTDNKGGSGYMEKNSFHSQNYYPNWKGDKITFSGTMLDPDRIKDQSGAGSFFVCPAYEFGYADNWANMDARSGIKLDWAVDADGKPVKLKGIDFIRVHTGMRAQGGWLGEVSTEVSGVKDLNLK</sequence>
<dbReference type="CDD" id="cd00146">
    <property type="entry name" value="PKD"/>
    <property type="match status" value="1"/>
</dbReference>
<feature type="domain" description="PKD" evidence="1">
    <location>
        <begin position="63"/>
        <end position="118"/>
    </location>
</feature>
<dbReference type="SUPFAM" id="SSF49299">
    <property type="entry name" value="PKD domain"/>
    <property type="match status" value="1"/>
</dbReference>
<accession>A0ABZ2YYH7</accession>
<dbReference type="RefSeq" id="WP_341839629.1">
    <property type="nucleotide sequence ID" value="NZ_CP149792.1"/>
</dbReference>
<protein>
    <submittedName>
        <fullName evidence="2">PKD-like domain-containing protein</fullName>
    </submittedName>
</protein>
<reference evidence="2 3" key="1">
    <citation type="submission" date="2024-03" db="EMBL/GenBank/DDBJ databases">
        <title>Chitinophaga caseinilytica sp. nov., a casein hydrolysing bacterium isolated from forest soil.</title>
        <authorList>
            <person name="Lee D.S."/>
            <person name="Han D.M."/>
            <person name="Baek J.H."/>
            <person name="Choi D.G."/>
            <person name="Jeon J.H."/>
            <person name="Jeon C.O."/>
        </authorList>
    </citation>
    <scope>NUCLEOTIDE SEQUENCE [LARGE SCALE GENOMIC DNA]</scope>
    <source>
        <strain evidence="2 3">KACC 19118</strain>
    </source>
</reference>
<evidence type="ECO:0000313" key="2">
    <source>
        <dbReference type="EMBL" id="WZN44867.1"/>
    </source>
</evidence>
<dbReference type="EMBL" id="CP150096">
    <property type="protein sequence ID" value="WZN44867.1"/>
    <property type="molecule type" value="Genomic_DNA"/>
</dbReference>